<protein>
    <recommendedName>
        <fullName evidence="2">YCII-related domain-containing protein</fullName>
    </recommendedName>
</protein>
<dbReference type="InterPro" id="IPR005545">
    <property type="entry name" value="YCII"/>
</dbReference>
<dbReference type="NCBIfam" id="NF009507">
    <property type="entry name" value="PRK12865.1"/>
    <property type="match status" value="1"/>
</dbReference>
<dbReference type="Proteomes" id="UP000186364">
    <property type="component" value="Unassembled WGS sequence"/>
</dbReference>
<dbReference type="SUPFAM" id="SSF54909">
    <property type="entry name" value="Dimeric alpha+beta barrel"/>
    <property type="match status" value="1"/>
</dbReference>
<sequence length="97" mass="10351">MLFAFLCTDKPDALQLRMDTRPEHVAYLDGLNAKGTLKMAGPFLSPEGSPIGSLVIVEAADAEAARVLAEGDPYAKAGLFASVEIKPFNWVFNKPGA</sequence>
<name>A0A1Q9AVV8_9HYPH</name>
<dbReference type="PANTHER" id="PTHR33606:SF3">
    <property type="entry name" value="PROTEIN YCII"/>
    <property type="match status" value="1"/>
</dbReference>
<comment type="similarity">
    <text evidence="1">Belongs to the YciI family.</text>
</comment>
<feature type="domain" description="YCII-related" evidence="2">
    <location>
        <begin position="1"/>
        <end position="89"/>
    </location>
</feature>
<dbReference type="PANTHER" id="PTHR33606">
    <property type="entry name" value="PROTEIN YCII"/>
    <property type="match status" value="1"/>
</dbReference>
<dbReference type="OrthoDB" id="2293521at2"/>
<dbReference type="NCBIfam" id="NF009502">
    <property type="entry name" value="PRK12863.1-1"/>
    <property type="match status" value="1"/>
</dbReference>
<dbReference type="InterPro" id="IPR051807">
    <property type="entry name" value="Sec-metab_biosynth-assoc"/>
</dbReference>
<gene>
    <name evidence="3" type="ORF">BJF93_20255</name>
</gene>
<comment type="caution">
    <text evidence="3">The sequence shown here is derived from an EMBL/GenBank/DDBJ whole genome shotgun (WGS) entry which is preliminary data.</text>
</comment>
<dbReference type="Pfam" id="PF03795">
    <property type="entry name" value="YCII"/>
    <property type="match status" value="1"/>
</dbReference>
<evidence type="ECO:0000313" key="4">
    <source>
        <dbReference type="Proteomes" id="UP000186364"/>
    </source>
</evidence>
<dbReference type="Gene3D" id="3.30.70.1060">
    <property type="entry name" value="Dimeric alpha+beta barrel"/>
    <property type="match status" value="1"/>
</dbReference>
<keyword evidence="4" id="KW-1185">Reference proteome</keyword>
<dbReference type="AlphaFoldDB" id="A0A1Q9AVV8"/>
<reference evidence="3 4" key="1">
    <citation type="submission" date="2016-09" db="EMBL/GenBank/DDBJ databases">
        <title>Rhizobium sp. nov., a novel species isolated from the rice rhizosphere.</title>
        <authorList>
            <person name="Zhao J."/>
            <person name="Zhang X."/>
        </authorList>
    </citation>
    <scope>NUCLEOTIDE SEQUENCE [LARGE SCALE GENOMIC DNA]</scope>
    <source>
        <strain evidence="3 4">1.7048</strain>
    </source>
</reference>
<dbReference type="InterPro" id="IPR011008">
    <property type="entry name" value="Dimeric_a/b-barrel"/>
</dbReference>
<evidence type="ECO:0000313" key="3">
    <source>
        <dbReference type="EMBL" id="OLP59553.1"/>
    </source>
</evidence>
<organism evidence="3 4">
    <name type="scientific">Xaviernesmea oryzae</name>
    <dbReference type="NCBI Taxonomy" id="464029"/>
    <lineage>
        <taxon>Bacteria</taxon>
        <taxon>Pseudomonadati</taxon>
        <taxon>Pseudomonadota</taxon>
        <taxon>Alphaproteobacteria</taxon>
        <taxon>Hyphomicrobiales</taxon>
        <taxon>Rhizobiaceae</taxon>
        <taxon>Rhizobium/Agrobacterium group</taxon>
        <taxon>Xaviernesmea</taxon>
    </lineage>
</organism>
<evidence type="ECO:0000256" key="1">
    <source>
        <dbReference type="ARBA" id="ARBA00007689"/>
    </source>
</evidence>
<dbReference type="RefSeq" id="WP_075628109.1">
    <property type="nucleotide sequence ID" value="NZ_FOAM01000020.1"/>
</dbReference>
<evidence type="ECO:0000259" key="2">
    <source>
        <dbReference type="Pfam" id="PF03795"/>
    </source>
</evidence>
<proteinExistence type="inferred from homology"/>
<dbReference type="EMBL" id="MKIP01000051">
    <property type="protein sequence ID" value="OLP59553.1"/>
    <property type="molecule type" value="Genomic_DNA"/>
</dbReference>
<accession>A0A1Q9AVV8</accession>